<feature type="signal peptide" evidence="1">
    <location>
        <begin position="1"/>
        <end position="18"/>
    </location>
</feature>
<dbReference type="Proteomes" id="UP000623419">
    <property type="component" value="Unassembled WGS sequence"/>
</dbReference>
<dbReference type="Gene3D" id="3.30.1150.10">
    <property type="match status" value="1"/>
</dbReference>
<reference evidence="3" key="1">
    <citation type="journal article" date="2019" name="Int. J. Syst. Evol. Microbiol.">
        <title>The Global Catalogue of Microorganisms (GCM) 10K type strain sequencing project: providing services to taxonomists for standard genome sequencing and annotation.</title>
        <authorList>
            <consortium name="The Broad Institute Genomics Platform"/>
            <consortium name="The Broad Institute Genome Sequencing Center for Infectious Disease"/>
            <person name="Wu L."/>
            <person name="Ma J."/>
        </authorList>
    </citation>
    <scope>NUCLEOTIDE SEQUENCE [LARGE SCALE GENOMIC DNA]</scope>
    <source>
        <strain evidence="3">CGMCC 1.15905</strain>
    </source>
</reference>
<evidence type="ECO:0008006" key="4">
    <source>
        <dbReference type="Google" id="ProtNLM"/>
    </source>
</evidence>
<feature type="chain" id="PRO_5047127949" description="TonB C-terminal domain-containing protein" evidence="1">
    <location>
        <begin position="19"/>
        <end position="268"/>
    </location>
</feature>
<name>A0ABQ1HIP0_9GAMM</name>
<evidence type="ECO:0000256" key="1">
    <source>
        <dbReference type="SAM" id="SignalP"/>
    </source>
</evidence>
<comment type="caution">
    <text evidence="2">The sequence shown here is derived from an EMBL/GenBank/DDBJ whole genome shotgun (WGS) entry which is preliminary data.</text>
</comment>
<organism evidence="2 3">
    <name type="scientific">Arenimonas soli</name>
    <dbReference type="NCBI Taxonomy" id="2269504"/>
    <lineage>
        <taxon>Bacteria</taxon>
        <taxon>Pseudomonadati</taxon>
        <taxon>Pseudomonadota</taxon>
        <taxon>Gammaproteobacteria</taxon>
        <taxon>Lysobacterales</taxon>
        <taxon>Lysobacteraceae</taxon>
        <taxon>Arenimonas</taxon>
    </lineage>
</organism>
<dbReference type="SUPFAM" id="SSF74653">
    <property type="entry name" value="TolA/TonB C-terminal domain"/>
    <property type="match status" value="1"/>
</dbReference>
<dbReference type="RefSeq" id="WP_188663259.1">
    <property type="nucleotide sequence ID" value="NZ_BMKC01000002.1"/>
</dbReference>
<evidence type="ECO:0000313" key="2">
    <source>
        <dbReference type="EMBL" id="GGA79572.1"/>
    </source>
</evidence>
<dbReference type="EMBL" id="BMKC01000002">
    <property type="protein sequence ID" value="GGA79572.1"/>
    <property type="molecule type" value="Genomic_DNA"/>
</dbReference>
<keyword evidence="1" id="KW-0732">Signal</keyword>
<protein>
    <recommendedName>
        <fullName evidence="4">TonB C-terminal domain-containing protein</fullName>
    </recommendedName>
</protein>
<proteinExistence type="predicted"/>
<evidence type="ECO:0000313" key="3">
    <source>
        <dbReference type="Proteomes" id="UP000623419"/>
    </source>
</evidence>
<gene>
    <name evidence="2" type="ORF">GCM10011521_17280</name>
</gene>
<sequence>MKYWMAGMLLALAGSAQAADTARFTAEVEGTLTIGTEGQVLDVQLRDADWMGEPVVEGYLLKIRGWRFEPVVENGEPVNATSPMRLRLAALRNDAEKTARFAIEQAWFPDPEQSRELPAGMKRHPVYPADAARNGVGAVVILVARVDAQGVPEDVAVEYLHLTGRDPGSHGRRLAGQFVKATQAAARRWRIDGADARGLVRIPVKYTPPAFSPPRAGWERVYPVTLESPAWLAGALAGEAQVLDLAANGTRASSKLRLLTPLDPRLDG</sequence>
<keyword evidence="3" id="KW-1185">Reference proteome</keyword>
<accession>A0ABQ1HIP0</accession>